<dbReference type="EMBL" id="VSSQ01013278">
    <property type="protein sequence ID" value="MPM51131.1"/>
    <property type="molecule type" value="Genomic_DNA"/>
</dbReference>
<evidence type="ECO:0000313" key="1">
    <source>
        <dbReference type="EMBL" id="MPM51131.1"/>
    </source>
</evidence>
<sequence>MVGVADPGIDVRDRFLCLQLIDVEDLILVQNAQMDRFVQSRLQIPQVRICDFDDVQIRQPVVRVADQRAA</sequence>
<name>A0A645AFS8_9ZZZZ</name>
<gene>
    <name evidence="1" type="ORF">SDC9_97878</name>
</gene>
<protein>
    <submittedName>
        <fullName evidence="1">Uncharacterized protein</fullName>
    </submittedName>
</protein>
<proteinExistence type="predicted"/>
<accession>A0A645AFS8</accession>
<organism evidence="1">
    <name type="scientific">bioreactor metagenome</name>
    <dbReference type="NCBI Taxonomy" id="1076179"/>
    <lineage>
        <taxon>unclassified sequences</taxon>
        <taxon>metagenomes</taxon>
        <taxon>ecological metagenomes</taxon>
    </lineage>
</organism>
<comment type="caution">
    <text evidence="1">The sequence shown here is derived from an EMBL/GenBank/DDBJ whole genome shotgun (WGS) entry which is preliminary data.</text>
</comment>
<reference evidence="1" key="1">
    <citation type="submission" date="2019-08" db="EMBL/GenBank/DDBJ databases">
        <authorList>
            <person name="Kucharzyk K."/>
            <person name="Murdoch R.W."/>
            <person name="Higgins S."/>
            <person name="Loffler F."/>
        </authorList>
    </citation>
    <scope>NUCLEOTIDE SEQUENCE</scope>
</reference>
<dbReference type="AlphaFoldDB" id="A0A645AFS8"/>